<evidence type="ECO:0000256" key="1">
    <source>
        <dbReference type="SAM" id="SignalP"/>
    </source>
</evidence>
<dbReference type="VEuPathDB" id="FungiDB:ASPWEDRAFT_175238"/>
<proteinExistence type="predicted"/>
<evidence type="ECO:0000313" key="3">
    <source>
        <dbReference type="Proteomes" id="UP000184383"/>
    </source>
</evidence>
<feature type="signal peptide" evidence="1">
    <location>
        <begin position="1"/>
        <end position="18"/>
    </location>
</feature>
<organism evidence="2 3">
    <name type="scientific">Aspergillus wentii DTO 134E9</name>
    <dbReference type="NCBI Taxonomy" id="1073089"/>
    <lineage>
        <taxon>Eukaryota</taxon>
        <taxon>Fungi</taxon>
        <taxon>Dikarya</taxon>
        <taxon>Ascomycota</taxon>
        <taxon>Pezizomycotina</taxon>
        <taxon>Eurotiomycetes</taxon>
        <taxon>Eurotiomycetidae</taxon>
        <taxon>Eurotiales</taxon>
        <taxon>Aspergillaceae</taxon>
        <taxon>Aspergillus</taxon>
        <taxon>Aspergillus subgen. Cremei</taxon>
    </lineage>
</organism>
<dbReference type="AlphaFoldDB" id="A0A1L9RAG2"/>
<reference evidence="3" key="1">
    <citation type="journal article" date="2017" name="Genome Biol.">
        <title>Comparative genomics reveals high biological diversity and specific adaptations in the industrially and medically important fungal genus Aspergillus.</title>
        <authorList>
            <person name="de Vries R.P."/>
            <person name="Riley R."/>
            <person name="Wiebenga A."/>
            <person name="Aguilar-Osorio G."/>
            <person name="Amillis S."/>
            <person name="Uchima C.A."/>
            <person name="Anderluh G."/>
            <person name="Asadollahi M."/>
            <person name="Askin M."/>
            <person name="Barry K."/>
            <person name="Battaglia E."/>
            <person name="Bayram O."/>
            <person name="Benocci T."/>
            <person name="Braus-Stromeyer S.A."/>
            <person name="Caldana C."/>
            <person name="Canovas D."/>
            <person name="Cerqueira G.C."/>
            <person name="Chen F."/>
            <person name="Chen W."/>
            <person name="Choi C."/>
            <person name="Clum A."/>
            <person name="Dos Santos R.A."/>
            <person name="Damasio A.R."/>
            <person name="Diallinas G."/>
            <person name="Emri T."/>
            <person name="Fekete E."/>
            <person name="Flipphi M."/>
            <person name="Freyberg S."/>
            <person name="Gallo A."/>
            <person name="Gournas C."/>
            <person name="Habgood R."/>
            <person name="Hainaut M."/>
            <person name="Harispe M.L."/>
            <person name="Henrissat B."/>
            <person name="Hilden K.S."/>
            <person name="Hope R."/>
            <person name="Hossain A."/>
            <person name="Karabika E."/>
            <person name="Karaffa L."/>
            <person name="Karanyi Z."/>
            <person name="Krasevec N."/>
            <person name="Kuo A."/>
            <person name="Kusch H."/>
            <person name="LaButti K."/>
            <person name="Lagendijk E.L."/>
            <person name="Lapidus A."/>
            <person name="Levasseur A."/>
            <person name="Lindquist E."/>
            <person name="Lipzen A."/>
            <person name="Logrieco A.F."/>
            <person name="MacCabe A."/>
            <person name="Maekelae M.R."/>
            <person name="Malavazi I."/>
            <person name="Melin P."/>
            <person name="Meyer V."/>
            <person name="Mielnichuk N."/>
            <person name="Miskei M."/>
            <person name="Molnar A.P."/>
            <person name="Mule G."/>
            <person name="Ngan C.Y."/>
            <person name="Orejas M."/>
            <person name="Orosz E."/>
            <person name="Ouedraogo J.P."/>
            <person name="Overkamp K.M."/>
            <person name="Park H.-S."/>
            <person name="Perrone G."/>
            <person name="Piumi F."/>
            <person name="Punt P.J."/>
            <person name="Ram A.F."/>
            <person name="Ramon A."/>
            <person name="Rauscher S."/>
            <person name="Record E."/>
            <person name="Riano-Pachon D.M."/>
            <person name="Robert V."/>
            <person name="Roehrig J."/>
            <person name="Ruller R."/>
            <person name="Salamov A."/>
            <person name="Salih N.S."/>
            <person name="Samson R.A."/>
            <person name="Sandor E."/>
            <person name="Sanguinetti M."/>
            <person name="Schuetze T."/>
            <person name="Sepcic K."/>
            <person name="Shelest E."/>
            <person name="Sherlock G."/>
            <person name="Sophianopoulou V."/>
            <person name="Squina F.M."/>
            <person name="Sun H."/>
            <person name="Susca A."/>
            <person name="Todd R.B."/>
            <person name="Tsang A."/>
            <person name="Unkles S.E."/>
            <person name="van de Wiele N."/>
            <person name="van Rossen-Uffink D."/>
            <person name="Oliveira J.V."/>
            <person name="Vesth T.C."/>
            <person name="Visser J."/>
            <person name="Yu J.-H."/>
            <person name="Zhou M."/>
            <person name="Andersen M.R."/>
            <person name="Archer D.B."/>
            <person name="Baker S.E."/>
            <person name="Benoit I."/>
            <person name="Brakhage A.A."/>
            <person name="Braus G.H."/>
            <person name="Fischer R."/>
            <person name="Frisvad J.C."/>
            <person name="Goldman G.H."/>
            <person name="Houbraken J."/>
            <person name="Oakley B."/>
            <person name="Pocsi I."/>
            <person name="Scazzocchio C."/>
            <person name="Seiboth B."/>
            <person name="vanKuyk P.A."/>
            <person name="Wortman J."/>
            <person name="Dyer P.S."/>
            <person name="Grigoriev I.V."/>
        </authorList>
    </citation>
    <scope>NUCLEOTIDE SEQUENCE [LARGE SCALE GENOMIC DNA]</scope>
    <source>
        <strain evidence="3">DTO 134E9</strain>
    </source>
</reference>
<keyword evidence="1" id="KW-0732">Signal</keyword>
<dbReference type="GeneID" id="63747183"/>
<gene>
    <name evidence="2" type="ORF">ASPWEDRAFT_175238</name>
</gene>
<evidence type="ECO:0000313" key="2">
    <source>
        <dbReference type="EMBL" id="OJJ31925.1"/>
    </source>
</evidence>
<sequence>MKLAFSLFALAGIQSAFADCRADREAVVPYIGEKLDSDVFDLVNSTTFQFLTPDNTEADIEVHEDNPVLTFDVDFDKTILMVYCF</sequence>
<dbReference type="EMBL" id="KV878215">
    <property type="protein sequence ID" value="OJJ31925.1"/>
    <property type="molecule type" value="Genomic_DNA"/>
</dbReference>
<dbReference type="Proteomes" id="UP000184383">
    <property type="component" value="Unassembled WGS sequence"/>
</dbReference>
<dbReference type="RefSeq" id="XP_040685602.1">
    <property type="nucleotide sequence ID" value="XM_040831335.1"/>
</dbReference>
<accession>A0A1L9RAG2</accession>
<keyword evidence="3" id="KW-1185">Reference proteome</keyword>
<feature type="chain" id="PRO_5012769951" evidence="1">
    <location>
        <begin position="19"/>
        <end position="85"/>
    </location>
</feature>
<protein>
    <submittedName>
        <fullName evidence="2">Uncharacterized protein</fullName>
    </submittedName>
</protein>
<name>A0A1L9RAG2_ASPWE</name>